<dbReference type="RefSeq" id="XP_017297760.1">
    <property type="nucleotide sequence ID" value="XM_017442271.2"/>
</dbReference>
<dbReference type="GO" id="GO:0000122">
    <property type="term" value="P:negative regulation of transcription by RNA polymerase II"/>
    <property type="evidence" value="ECO:0007669"/>
    <property type="project" value="TreeGrafter"/>
</dbReference>
<gene>
    <name evidence="5 6" type="primary">LOC103505105</name>
</gene>
<dbReference type="GO" id="GO:0019212">
    <property type="term" value="F:phosphatase inhibitor activity"/>
    <property type="evidence" value="ECO:0007669"/>
    <property type="project" value="TreeGrafter"/>
</dbReference>
<dbReference type="PANTHER" id="PTHR15111:SF0">
    <property type="entry name" value="UNCONVENTIONAL PREFOLDIN RPB5 INTERACTOR 1"/>
    <property type="match status" value="1"/>
</dbReference>
<sequence length="105" mass="11801">METLFLNEHSSKLKSVLELALQTNESSASTWIGYKKDLESVKTNLKSYSEKFDIPIMIPLCSKAMIPGILVHTNQVLVGLGDSWFTRVSTKSAVENCERKIQSEH</sequence>
<dbReference type="AlphaFoldDB" id="A0A1S4E6D2"/>
<reference evidence="5 6" key="1">
    <citation type="submission" date="2025-04" db="UniProtKB">
        <authorList>
            <consortium name="RefSeq"/>
        </authorList>
    </citation>
    <scope>IDENTIFICATION</scope>
</reference>
<dbReference type="CDD" id="cd23159">
    <property type="entry name" value="Prefoldin_URI1"/>
    <property type="match status" value="1"/>
</dbReference>
<dbReference type="Proteomes" id="UP000079169">
    <property type="component" value="Unplaced"/>
</dbReference>
<dbReference type="SUPFAM" id="SSF46579">
    <property type="entry name" value="Prefoldin"/>
    <property type="match status" value="1"/>
</dbReference>
<keyword evidence="4" id="KW-1185">Reference proteome</keyword>
<dbReference type="GeneID" id="103505105"/>
<evidence type="ECO:0000256" key="2">
    <source>
        <dbReference type="ARBA" id="ARBA00023242"/>
    </source>
</evidence>
<dbReference type="InterPro" id="IPR009053">
    <property type="entry name" value="Prefoldin"/>
</dbReference>
<dbReference type="RefSeq" id="XP_017297761.1">
    <property type="nucleotide sequence ID" value="XM_017442272.2"/>
</dbReference>
<dbReference type="InterPro" id="IPR004127">
    <property type="entry name" value="Prefoldin_subunit_alpha"/>
</dbReference>
<evidence type="ECO:0000256" key="3">
    <source>
        <dbReference type="ARBA" id="ARBA00038295"/>
    </source>
</evidence>
<protein>
    <submittedName>
        <fullName evidence="5 6">Unconventional prefoldin RPB5 interactor-like protein isoform X1</fullName>
    </submittedName>
</protein>
<dbReference type="CTD" id="37924"/>
<dbReference type="OMA" id="STWIGYK"/>
<evidence type="ECO:0000313" key="5">
    <source>
        <dbReference type="RefSeq" id="XP_017297760.1"/>
    </source>
</evidence>
<dbReference type="GO" id="GO:0003682">
    <property type="term" value="F:chromatin binding"/>
    <property type="evidence" value="ECO:0007669"/>
    <property type="project" value="TreeGrafter"/>
</dbReference>
<comment type="similarity">
    <text evidence="3">Belongs to the RNA polymerase II subunit 5-mediating protein family.</text>
</comment>
<dbReference type="GO" id="GO:0005634">
    <property type="term" value="C:nucleus"/>
    <property type="evidence" value="ECO:0007669"/>
    <property type="project" value="UniProtKB-SubCell"/>
</dbReference>
<dbReference type="Pfam" id="PF02996">
    <property type="entry name" value="Prefoldin"/>
    <property type="match status" value="1"/>
</dbReference>
<dbReference type="KEGG" id="dci:103505105"/>
<comment type="subcellular location">
    <subcellularLocation>
        <location evidence="1">Nucleus</location>
    </subcellularLocation>
</comment>
<accession>A0A1S4E6D2</accession>
<dbReference type="PANTHER" id="PTHR15111">
    <property type="entry name" value="RNA POLYMERASE II SUBUNIT 5-MEDIATING PROTEIN NNX3"/>
    <property type="match status" value="1"/>
</dbReference>
<proteinExistence type="inferred from homology"/>
<dbReference type="PaxDb" id="121845-A0A1S4E6D2"/>
<keyword evidence="2" id="KW-0539">Nucleus</keyword>
<dbReference type="InterPro" id="IPR052255">
    <property type="entry name" value="RNA_pol_II_subunit5-mediator"/>
</dbReference>
<dbReference type="Gene3D" id="1.10.287.370">
    <property type="match status" value="1"/>
</dbReference>
<evidence type="ECO:0000313" key="4">
    <source>
        <dbReference type="Proteomes" id="UP000079169"/>
    </source>
</evidence>
<name>A0A1S4E6D2_DIACI</name>
<evidence type="ECO:0000256" key="1">
    <source>
        <dbReference type="ARBA" id="ARBA00004123"/>
    </source>
</evidence>
<dbReference type="GO" id="GO:0003714">
    <property type="term" value="F:transcription corepressor activity"/>
    <property type="evidence" value="ECO:0007669"/>
    <property type="project" value="TreeGrafter"/>
</dbReference>
<organism evidence="4 6">
    <name type="scientific">Diaphorina citri</name>
    <name type="common">Asian citrus psyllid</name>
    <dbReference type="NCBI Taxonomy" id="121845"/>
    <lineage>
        <taxon>Eukaryota</taxon>
        <taxon>Metazoa</taxon>
        <taxon>Ecdysozoa</taxon>
        <taxon>Arthropoda</taxon>
        <taxon>Hexapoda</taxon>
        <taxon>Insecta</taxon>
        <taxon>Pterygota</taxon>
        <taxon>Neoptera</taxon>
        <taxon>Paraneoptera</taxon>
        <taxon>Hemiptera</taxon>
        <taxon>Sternorrhyncha</taxon>
        <taxon>Psylloidea</taxon>
        <taxon>Psyllidae</taxon>
        <taxon>Diaphorininae</taxon>
        <taxon>Diaphorina</taxon>
    </lineage>
</organism>
<evidence type="ECO:0000313" key="6">
    <source>
        <dbReference type="RefSeq" id="XP_017297761.1"/>
    </source>
</evidence>
<dbReference type="STRING" id="121845.A0A1S4E6D2"/>